<feature type="region of interest" description="Disordered" evidence="1">
    <location>
        <begin position="113"/>
        <end position="162"/>
    </location>
</feature>
<organism evidence="3 4">
    <name type="scientific">Levilactobacillus namurensis</name>
    <dbReference type="NCBI Taxonomy" id="380393"/>
    <lineage>
        <taxon>Bacteria</taxon>
        <taxon>Bacillati</taxon>
        <taxon>Bacillota</taxon>
        <taxon>Bacilli</taxon>
        <taxon>Lactobacillales</taxon>
        <taxon>Lactobacillaceae</taxon>
        <taxon>Levilactobacillus</taxon>
    </lineage>
</organism>
<comment type="caution">
    <text evidence="3">The sequence shown here is derived from an EMBL/GenBank/DDBJ whole genome shotgun (WGS) entry which is preliminary data.</text>
</comment>
<dbReference type="SUPFAM" id="SSF49478">
    <property type="entry name" value="Cna protein B-type domain"/>
    <property type="match status" value="1"/>
</dbReference>
<evidence type="ECO:0000313" key="4">
    <source>
        <dbReference type="Proteomes" id="UP001254075"/>
    </source>
</evidence>
<protein>
    <submittedName>
        <fullName evidence="3">Ig-like domain-containing protein</fullName>
    </submittedName>
</protein>
<dbReference type="InterPro" id="IPR041498">
    <property type="entry name" value="Big_6"/>
</dbReference>
<proteinExistence type="predicted"/>
<dbReference type="Gene3D" id="2.60.40.10">
    <property type="entry name" value="Immunoglobulins"/>
    <property type="match status" value="1"/>
</dbReference>
<evidence type="ECO:0000313" key="3">
    <source>
        <dbReference type="EMBL" id="MDT7012980.1"/>
    </source>
</evidence>
<reference evidence="3" key="1">
    <citation type="submission" date="2023-08" db="EMBL/GenBank/DDBJ databases">
        <authorList>
            <person name="Page C.A."/>
            <person name="Perez-Diaz I.M."/>
        </authorList>
    </citation>
    <scope>NUCLEOTIDE SEQUENCE</scope>
    <source>
        <strain evidence="3">3.8.38</strain>
    </source>
</reference>
<dbReference type="RefSeq" id="WP_313844287.1">
    <property type="nucleotide sequence ID" value="NZ_JAVLAM010000001.1"/>
</dbReference>
<name>A0AAW8W372_9LACO</name>
<accession>A0AAW8W372</accession>
<feature type="domain" description="Bacterial Ig" evidence="2">
    <location>
        <begin position="45"/>
        <end position="98"/>
    </location>
</feature>
<feature type="compositionally biased region" description="Pro residues" evidence="1">
    <location>
        <begin position="114"/>
        <end position="155"/>
    </location>
</feature>
<gene>
    <name evidence="3" type="ORF">RI532_00870</name>
</gene>
<dbReference type="AlphaFoldDB" id="A0AAW8W372"/>
<evidence type="ECO:0000256" key="1">
    <source>
        <dbReference type="SAM" id="MobiDB-lite"/>
    </source>
</evidence>
<sequence length="275" mass="30237">MPTFTASTIRKASASGCTTTPYTVGQADAKRQQVAKVRQLKVVAQTVQGTTTKGAKVTLYRSGQRAVGHSKANARGHFRIKLRRALKTGTFQLKVTKKGYQARFASLRYRAPKPVKPAQPNRPAPVKPVVPAPVAPEPAPTTPPVMPTPAQPATPPVTTESGLRKQIKALIKDLADAENSLQRATQNRTFLTAELTDAQEDLQRARTTVATATPGSDAYVNAQSSLEWLVPAVQERQEKVTQNQRRLVQLQHYRTALRQSLAQLNQRLTEWLLNH</sequence>
<dbReference type="InterPro" id="IPR013783">
    <property type="entry name" value="Ig-like_fold"/>
</dbReference>
<evidence type="ECO:0000259" key="2">
    <source>
        <dbReference type="Pfam" id="PF17936"/>
    </source>
</evidence>
<dbReference type="Pfam" id="PF17936">
    <property type="entry name" value="Big_6"/>
    <property type="match status" value="1"/>
</dbReference>
<dbReference type="Proteomes" id="UP001254075">
    <property type="component" value="Unassembled WGS sequence"/>
</dbReference>
<dbReference type="EMBL" id="JAVLAM010000001">
    <property type="protein sequence ID" value="MDT7012980.1"/>
    <property type="molecule type" value="Genomic_DNA"/>
</dbReference>